<reference evidence="3" key="1">
    <citation type="submission" date="2016-10" db="EMBL/GenBank/DDBJ databases">
        <authorList>
            <person name="Varghese N."/>
        </authorList>
    </citation>
    <scope>NUCLEOTIDE SEQUENCE [LARGE SCALE GENOMIC DNA]</scope>
    <source>
        <strain evidence="3">GAS106B</strain>
    </source>
</reference>
<dbReference type="Proteomes" id="UP000183487">
    <property type="component" value="Unassembled WGS sequence"/>
</dbReference>
<evidence type="ECO:0000256" key="1">
    <source>
        <dbReference type="SAM" id="Phobius"/>
    </source>
</evidence>
<feature type="transmembrane region" description="Helical" evidence="1">
    <location>
        <begin position="119"/>
        <end position="139"/>
    </location>
</feature>
<keyword evidence="3" id="KW-1185">Reference proteome</keyword>
<gene>
    <name evidence="2" type="ORF">SAMN05443245_0948</name>
</gene>
<name>A0A1H1A0B5_9BURK</name>
<dbReference type="AlphaFoldDB" id="A0A1H1A0B5"/>
<feature type="transmembrane region" description="Helical" evidence="1">
    <location>
        <begin position="188"/>
        <end position="208"/>
    </location>
</feature>
<dbReference type="EMBL" id="FNKP01000001">
    <property type="protein sequence ID" value="SDQ33108.1"/>
    <property type="molecule type" value="Genomic_DNA"/>
</dbReference>
<feature type="transmembrane region" description="Helical" evidence="1">
    <location>
        <begin position="288"/>
        <end position="307"/>
    </location>
</feature>
<proteinExistence type="predicted"/>
<evidence type="ECO:0000313" key="3">
    <source>
        <dbReference type="Proteomes" id="UP000183487"/>
    </source>
</evidence>
<feature type="transmembrane region" description="Helical" evidence="1">
    <location>
        <begin position="319"/>
        <end position="337"/>
    </location>
</feature>
<feature type="transmembrane region" description="Helical" evidence="1">
    <location>
        <begin position="95"/>
        <end position="113"/>
    </location>
</feature>
<evidence type="ECO:0000313" key="2">
    <source>
        <dbReference type="EMBL" id="SDQ33108.1"/>
    </source>
</evidence>
<dbReference type="OrthoDB" id="1814621at2"/>
<dbReference type="RefSeq" id="WP_074763239.1">
    <property type="nucleotide sequence ID" value="NZ_FNKP01000001.1"/>
</dbReference>
<feature type="transmembrane region" description="Helical" evidence="1">
    <location>
        <begin position="375"/>
        <end position="393"/>
    </location>
</feature>
<feature type="transmembrane region" description="Helical" evidence="1">
    <location>
        <begin position="343"/>
        <end position="363"/>
    </location>
</feature>
<accession>A0A1H1A0B5</accession>
<keyword evidence="1" id="KW-0812">Transmembrane</keyword>
<protein>
    <recommendedName>
        <fullName evidence="4">Glycosyltransferase RgtA/B/C/D-like domain-containing protein</fullName>
    </recommendedName>
</protein>
<keyword evidence="1" id="KW-1133">Transmembrane helix</keyword>
<feature type="transmembrane region" description="Helical" evidence="1">
    <location>
        <begin position="229"/>
        <end position="248"/>
    </location>
</feature>
<evidence type="ECO:0008006" key="4">
    <source>
        <dbReference type="Google" id="ProtNLM"/>
    </source>
</evidence>
<keyword evidence="1" id="KW-0472">Membrane</keyword>
<organism evidence="2 3">
    <name type="scientific">Paraburkholderia fungorum</name>
    <dbReference type="NCBI Taxonomy" id="134537"/>
    <lineage>
        <taxon>Bacteria</taxon>
        <taxon>Pseudomonadati</taxon>
        <taxon>Pseudomonadota</taxon>
        <taxon>Betaproteobacteria</taxon>
        <taxon>Burkholderiales</taxon>
        <taxon>Burkholderiaceae</taxon>
        <taxon>Paraburkholderia</taxon>
    </lineage>
</organism>
<sequence length="513" mass="55110">MLKKWLAFCAPVLCIALFIIVFGRTYASVPLHEIGDFAANSLLVQDARHLHLLVGHYSRVGFNHPGPALLYVLAAGESIFFDLTHLTVSPFAGQIYAVALLSGFWIVAIGTLLRRMQGSLASAVITTALFAGVTGYLNFQAFAGPWFPHMYYFAFAAFTVAVASLIMGRADGLVLLAVSLGFLLNGHVSFVGVTAVMLVCALIANALLGTKANAQGTWVLSRAYLTRNWRIVAVSVAIVALFLLPLAIQTVLHFPGPVADYATFAHAHHANRPADAARFAGLFWNNGLFGILFGAVVCAVLVTNNPARDSEGRVAPERALALALASATAGFLFYAVFGVDDLSLTYVGIFYYAIPALALTLLLKRLVDNVTVANTRVAAVVCVLACAFTALRIHQIPENVAQYDEPQIPAAYAAINKLAGGANRLVFDLDGSAQWERLWPTLVGVEAYARRQGSTPFCIADNWQLLFTKAARCTPDQIRNASGRFLVSAVPKEGLVSAANVAGLYFYPREAVK</sequence>